<feature type="compositionally biased region" description="Basic and acidic residues" evidence="1">
    <location>
        <begin position="634"/>
        <end position="659"/>
    </location>
</feature>
<sequence>MVEEKNEDWTFSIKDLTEKQHVTFTGRGEYFVGLTQACALAVERDVDNLCVPLLHLTINNLGGCVIACGNKDFPCGLSNGEALSGEVTLVTGLVLDIADRQLQFFEGPIPKPRRKLPRTPGAFIQDTPPSKPARRTDHEHQNGEETETGKENKHEENEQSEIQPHTIERRMSEDPHFELQSPEQVAIAAASHFIKQLRMFTDANVTSKMVDDVFKLFVDTVESCPEVFEMYVREMASGKSVDRPMHAPAVRVIIEMLKYTLDPVERVVLILDLLRTFSHFDANLPTLVQLRASATVLGTMTALRDVVEVQRYGADILAKIALYQPRLDEKPTIREVAVDVLLAAVRQLKADLQLARSVSRCMANLASSITQLLNNSIDRLAEDSERSSPLSLNCVSTYEKLLQHVFKEAIPVVQTSMKQFNTDVGVCTEGRKLIFFYGKFPQLEQKLSSLQQVCREPISEDIDDISAQWNTDTDILLVESWKQKPSGIMRSKGRPVKQEGKKIKFVDLERSDNAENDSNDYENDTSGSDNEMRGLKVNGMAPNDATKANGNHETQVRDSVQHKYVINSDQLIPVVEQQIEHDFVIINPLETTTNTFSNLPQTENVTTHQEDAPFETDSKQDNGASETTLPFPNEETHFGMRETDTSIKKELHQRAKSESASEDESVTLEQSHGYLPPEVVFLEKLILAQITVYAGTLAFQGNDSQVLMIIDKPVTEMLESVGANAELVAFCKRKHGDTTTLMDVDPSLIISVIDAVRYKSVMTDLVRSTVIDLIKHVSKRMRKPTLEMAYAFLGDIFSDDVIANNIADGTFLCELHESLQNVNDKLTPAIVEEIQKRCGFPGQKIVNSERSTT</sequence>
<feature type="compositionally biased region" description="Basic and acidic residues" evidence="1">
    <location>
        <begin position="134"/>
        <end position="157"/>
    </location>
</feature>
<evidence type="ECO:0000313" key="2">
    <source>
        <dbReference type="EMBL" id="KAH3880199.1"/>
    </source>
</evidence>
<accession>A0A9D4RT96</accession>
<feature type="region of interest" description="Disordered" evidence="1">
    <location>
        <begin position="606"/>
        <end position="669"/>
    </location>
</feature>
<evidence type="ECO:0000313" key="3">
    <source>
        <dbReference type="Proteomes" id="UP000828390"/>
    </source>
</evidence>
<proteinExistence type="predicted"/>
<dbReference type="AlphaFoldDB" id="A0A9D4RT96"/>
<dbReference type="Proteomes" id="UP000828390">
    <property type="component" value="Unassembled WGS sequence"/>
</dbReference>
<dbReference type="OrthoDB" id="6138244at2759"/>
<organism evidence="2 3">
    <name type="scientific">Dreissena polymorpha</name>
    <name type="common">Zebra mussel</name>
    <name type="synonym">Mytilus polymorpha</name>
    <dbReference type="NCBI Taxonomy" id="45954"/>
    <lineage>
        <taxon>Eukaryota</taxon>
        <taxon>Metazoa</taxon>
        <taxon>Spiralia</taxon>
        <taxon>Lophotrochozoa</taxon>
        <taxon>Mollusca</taxon>
        <taxon>Bivalvia</taxon>
        <taxon>Autobranchia</taxon>
        <taxon>Heteroconchia</taxon>
        <taxon>Euheterodonta</taxon>
        <taxon>Imparidentia</taxon>
        <taxon>Neoheterodontei</taxon>
        <taxon>Myida</taxon>
        <taxon>Dreissenoidea</taxon>
        <taxon>Dreissenidae</taxon>
        <taxon>Dreissena</taxon>
    </lineage>
</organism>
<dbReference type="EMBL" id="JAIWYP010000001">
    <property type="protein sequence ID" value="KAH3880199.1"/>
    <property type="molecule type" value="Genomic_DNA"/>
</dbReference>
<keyword evidence="3" id="KW-1185">Reference proteome</keyword>
<gene>
    <name evidence="2" type="ORF">DPMN_004109</name>
</gene>
<reference evidence="2" key="1">
    <citation type="journal article" date="2019" name="bioRxiv">
        <title>The Genome of the Zebra Mussel, Dreissena polymorpha: A Resource for Invasive Species Research.</title>
        <authorList>
            <person name="McCartney M.A."/>
            <person name="Auch B."/>
            <person name="Kono T."/>
            <person name="Mallez S."/>
            <person name="Zhang Y."/>
            <person name="Obille A."/>
            <person name="Becker A."/>
            <person name="Abrahante J.E."/>
            <person name="Garbe J."/>
            <person name="Badalamenti J.P."/>
            <person name="Herman A."/>
            <person name="Mangelson H."/>
            <person name="Liachko I."/>
            <person name="Sullivan S."/>
            <person name="Sone E.D."/>
            <person name="Koren S."/>
            <person name="Silverstein K.A.T."/>
            <person name="Beckman K.B."/>
            <person name="Gohl D.M."/>
        </authorList>
    </citation>
    <scope>NUCLEOTIDE SEQUENCE</scope>
    <source>
        <strain evidence="2">Duluth1</strain>
        <tissue evidence="2">Whole animal</tissue>
    </source>
</reference>
<reference evidence="2" key="2">
    <citation type="submission" date="2020-11" db="EMBL/GenBank/DDBJ databases">
        <authorList>
            <person name="McCartney M.A."/>
            <person name="Auch B."/>
            <person name="Kono T."/>
            <person name="Mallez S."/>
            <person name="Becker A."/>
            <person name="Gohl D.M."/>
            <person name="Silverstein K.A.T."/>
            <person name="Koren S."/>
            <person name="Bechman K.B."/>
            <person name="Herman A."/>
            <person name="Abrahante J.E."/>
            <person name="Garbe J."/>
        </authorList>
    </citation>
    <scope>NUCLEOTIDE SEQUENCE</scope>
    <source>
        <strain evidence="2">Duluth1</strain>
        <tissue evidence="2">Whole animal</tissue>
    </source>
</reference>
<feature type="compositionally biased region" description="Polar residues" evidence="1">
    <location>
        <begin position="621"/>
        <end position="630"/>
    </location>
</feature>
<protein>
    <submittedName>
        <fullName evidence="2">Uncharacterized protein</fullName>
    </submittedName>
</protein>
<feature type="compositionally biased region" description="Acidic residues" evidence="1">
    <location>
        <begin position="514"/>
        <end position="523"/>
    </location>
</feature>
<feature type="compositionally biased region" description="Basic and acidic residues" evidence="1">
    <location>
        <begin position="608"/>
        <end position="620"/>
    </location>
</feature>
<feature type="region of interest" description="Disordered" evidence="1">
    <location>
        <begin position="508"/>
        <end position="532"/>
    </location>
</feature>
<name>A0A9D4RT96_DREPO</name>
<feature type="region of interest" description="Disordered" evidence="1">
    <location>
        <begin position="108"/>
        <end position="166"/>
    </location>
</feature>
<comment type="caution">
    <text evidence="2">The sequence shown here is derived from an EMBL/GenBank/DDBJ whole genome shotgun (WGS) entry which is preliminary data.</text>
</comment>
<evidence type="ECO:0000256" key="1">
    <source>
        <dbReference type="SAM" id="MobiDB-lite"/>
    </source>
</evidence>